<dbReference type="RefSeq" id="WP_285932355.1">
    <property type="nucleotide sequence ID" value="NZ_JASTZU010000037.1"/>
</dbReference>
<dbReference type="SUPFAM" id="SSF55785">
    <property type="entry name" value="PYP-like sensor domain (PAS domain)"/>
    <property type="match status" value="1"/>
</dbReference>
<feature type="transmembrane region" description="Helical" evidence="1">
    <location>
        <begin position="21"/>
        <end position="40"/>
    </location>
</feature>
<dbReference type="EMBL" id="JASTZU010000037">
    <property type="protein sequence ID" value="MDL4841143.1"/>
    <property type="molecule type" value="Genomic_DNA"/>
</dbReference>
<dbReference type="SUPFAM" id="SSF55073">
    <property type="entry name" value="Nucleotide cyclase"/>
    <property type="match status" value="1"/>
</dbReference>
<dbReference type="Gene3D" id="3.30.450.20">
    <property type="entry name" value="PAS domain"/>
    <property type="match status" value="1"/>
</dbReference>
<dbReference type="SMART" id="SM00091">
    <property type="entry name" value="PAS"/>
    <property type="match status" value="1"/>
</dbReference>
<evidence type="ECO:0000313" key="6">
    <source>
        <dbReference type="Proteomes" id="UP001235343"/>
    </source>
</evidence>
<dbReference type="SMART" id="SM00086">
    <property type="entry name" value="PAC"/>
    <property type="match status" value="1"/>
</dbReference>
<dbReference type="PROSITE" id="PS50113">
    <property type="entry name" value="PAC"/>
    <property type="match status" value="1"/>
</dbReference>
<evidence type="ECO:0000259" key="3">
    <source>
        <dbReference type="PROSITE" id="PS50113"/>
    </source>
</evidence>
<name>A0ABT7L5K1_9BACI</name>
<dbReference type="Proteomes" id="UP001235343">
    <property type="component" value="Unassembled WGS sequence"/>
</dbReference>
<keyword evidence="1" id="KW-1133">Transmembrane helix</keyword>
<sequence>MFKFSQKGIVTKDIRIYAFFKTLKVVCILFPIFMILNFIYVEATDINSVLLKVLAGFFMLCLFFYFFYTNNVKKEIGLKSFSSLFHNELLFSFSIDKNGIIQDVNKKIEVYFGVKREYLIGKNVSIFFVENDYKRNEASFSSCLAGETKRCETSVVHPDGRIFDVELMAVPVKVNNKVVSIIGMFHDISDRKKLQEDLKTLANQDGLTGIANRRSFDQTLDEEWEQAIMKEHPLSVILIDIDHFKKYNDLYGHLKGDTCLKTIAKILHDTITVEGGLSARYGGEEFVVILPGIKRTDAVMIANRLRMNIEEFAFPHQGSSTSDCVTISAGVAGYIPKDEEASDSLLELADKALYKAKANGGNQVCIGRVEDKIEVI</sequence>
<dbReference type="NCBIfam" id="TIGR00254">
    <property type="entry name" value="GGDEF"/>
    <property type="match status" value="1"/>
</dbReference>
<dbReference type="PANTHER" id="PTHR45138">
    <property type="entry name" value="REGULATORY COMPONENTS OF SENSORY TRANSDUCTION SYSTEM"/>
    <property type="match status" value="1"/>
</dbReference>
<dbReference type="InterPro" id="IPR029787">
    <property type="entry name" value="Nucleotide_cyclase"/>
</dbReference>
<dbReference type="InterPro" id="IPR000160">
    <property type="entry name" value="GGDEF_dom"/>
</dbReference>
<dbReference type="InterPro" id="IPR013767">
    <property type="entry name" value="PAS_fold"/>
</dbReference>
<comment type="caution">
    <text evidence="5">The sequence shown here is derived from an EMBL/GenBank/DDBJ whole genome shotgun (WGS) entry which is preliminary data.</text>
</comment>
<dbReference type="PROSITE" id="PS50887">
    <property type="entry name" value="GGDEF"/>
    <property type="match status" value="1"/>
</dbReference>
<feature type="domain" description="PAC" evidence="3">
    <location>
        <begin position="149"/>
        <end position="200"/>
    </location>
</feature>
<gene>
    <name evidence="5" type="ORF">QQS35_11835</name>
</gene>
<dbReference type="CDD" id="cd00130">
    <property type="entry name" value="PAS"/>
    <property type="match status" value="1"/>
</dbReference>
<dbReference type="InterPro" id="IPR035965">
    <property type="entry name" value="PAS-like_dom_sf"/>
</dbReference>
<dbReference type="Pfam" id="PF00990">
    <property type="entry name" value="GGDEF"/>
    <property type="match status" value="1"/>
</dbReference>
<feature type="domain" description="PAS" evidence="2">
    <location>
        <begin position="93"/>
        <end position="147"/>
    </location>
</feature>
<accession>A0ABT7L5K1</accession>
<evidence type="ECO:0000259" key="4">
    <source>
        <dbReference type="PROSITE" id="PS50887"/>
    </source>
</evidence>
<feature type="transmembrane region" description="Helical" evidence="1">
    <location>
        <begin position="46"/>
        <end position="68"/>
    </location>
</feature>
<dbReference type="InterPro" id="IPR050469">
    <property type="entry name" value="Diguanylate_Cyclase"/>
</dbReference>
<dbReference type="InterPro" id="IPR000700">
    <property type="entry name" value="PAS-assoc_C"/>
</dbReference>
<organism evidence="5 6">
    <name type="scientific">Aquibacillus rhizosphaerae</name>
    <dbReference type="NCBI Taxonomy" id="3051431"/>
    <lineage>
        <taxon>Bacteria</taxon>
        <taxon>Bacillati</taxon>
        <taxon>Bacillota</taxon>
        <taxon>Bacilli</taxon>
        <taxon>Bacillales</taxon>
        <taxon>Bacillaceae</taxon>
        <taxon>Aquibacillus</taxon>
    </lineage>
</organism>
<dbReference type="PANTHER" id="PTHR45138:SF9">
    <property type="entry name" value="DIGUANYLATE CYCLASE DGCM-RELATED"/>
    <property type="match status" value="1"/>
</dbReference>
<dbReference type="Gene3D" id="3.30.70.270">
    <property type="match status" value="1"/>
</dbReference>
<dbReference type="SMART" id="SM00267">
    <property type="entry name" value="GGDEF"/>
    <property type="match status" value="1"/>
</dbReference>
<keyword evidence="6" id="KW-1185">Reference proteome</keyword>
<dbReference type="InterPro" id="IPR001610">
    <property type="entry name" value="PAC"/>
</dbReference>
<dbReference type="Pfam" id="PF00989">
    <property type="entry name" value="PAS"/>
    <property type="match status" value="1"/>
</dbReference>
<proteinExistence type="predicted"/>
<dbReference type="InterPro" id="IPR000014">
    <property type="entry name" value="PAS"/>
</dbReference>
<feature type="domain" description="GGDEF" evidence="4">
    <location>
        <begin position="232"/>
        <end position="369"/>
    </location>
</feature>
<keyword evidence="1" id="KW-0472">Membrane</keyword>
<reference evidence="5 6" key="1">
    <citation type="submission" date="2023-06" db="EMBL/GenBank/DDBJ databases">
        <title>Aquibacillus rhizosphaerae LR5S19.</title>
        <authorList>
            <person name="Sun J.-Q."/>
        </authorList>
    </citation>
    <scope>NUCLEOTIDE SEQUENCE [LARGE SCALE GENOMIC DNA]</scope>
    <source>
        <strain evidence="5 6">LR5S19</strain>
    </source>
</reference>
<dbReference type="NCBIfam" id="TIGR00229">
    <property type="entry name" value="sensory_box"/>
    <property type="match status" value="1"/>
</dbReference>
<dbReference type="CDD" id="cd01949">
    <property type="entry name" value="GGDEF"/>
    <property type="match status" value="1"/>
</dbReference>
<protein>
    <submittedName>
        <fullName evidence="5">Sensor domain-containing diguanylate cyclase</fullName>
    </submittedName>
</protein>
<dbReference type="InterPro" id="IPR043128">
    <property type="entry name" value="Rev_trsase/Diguanyl_cyclase"/>
</dbReference>
<evidence type="ECO:0000256" key="1">
    <source>
        <dbReference type="SAM" id="Phobius"/>
    </source>
</evidence>
<evidence type="ECO:0000313" key="5">
    <source>
        <dbReference type="EMBL" id="MDL4841143.1"/>
    </source>
</evidence>
<evidence type="ECO:0000259" key="2">
    <source>
        <dbReference type="PROSITE" id="PS50112"/>
    </source>
</evidence>
<dbReference type="PROSITE" id="PS50112">
    <property type="entry name" value="PAS"/>
    <property type="match status" value="1"/>
</dbReference>
<keyword evidence="1" id="KW-0812">Transmembrane</keyword>